<organism evidence="6 7">
    <name type="scientific">Rhizobium straminoryzae</name>
    <dbReference type="NCBI Taxonomy" id="1387186"/>
    <lineage>
        <taxon>Bacteria</taxon>
        <taxon>Pseudomonadati</taxon>
        <taxon>Pseudomonadota</taxon>
        <taxon>Alphaproteobacteria</taxon>
        <taxon>Hyphomicrobiales</taxon>
        <taxon>Rhizobiaceae</taxon>
        <taxon>Rhizobium/Agrobacterium group</taxon>
        <taxon>Rhizobium</taxon>
    </lineage>
</organism>
<evidence type="ECO:0000313" key="6">
    <source>
        <dbReference type="EMBL" id="TRL39883.1"/>
    </source>
</evidence>
<evidence type="ECO:0000256" key="4">
    <source>
        <dbReference type="RuleBase" id="RU003694"/>
    </source>
</evidence>
<dbReference type="InterPro" id="IPR016039">
    <property type="entry name" value="Thiolase-like"/>
</dbReference>
<dbReference type="Gene3D" id="3.40.47.10">
    <property type="match status" value="1"/>
</dbReference>
<dbReference type="SMART" id="SM00825">
    <property type="entry name" value="PKS_KS"/>
    <property type="match status" value="1"/>
</dbReference>
<comment type="caution">
    <text evidence="6">The sequence shown here is derived from an EMBL/GenBank/DDBJ whole genome shotgun (WGS) entry which is preliminary data.</text>
</comment>
<dbReference type="Proteomes" id="UP000316801">
    <property type="component" value="Unassembled WGS sequence"/>
</dbReference>
<name>A0A549TD49_9HYPH</name>
<protein>
    <submittedName>
        <fullName evidence="6">Beta-ketoacyl-ACP synthase</fullName>
    </submittedName>
</protein>
<dbReference type="InterPro" id="IPR000794">
    <property type="entry name" value="Beta-ketoacyl_synthase"/>
</dbReference>
<accession>A0A549TD49</accession>
<dbReference type="AlphaFoldDB" id="A0A549TD49"/>
<evidence type="ECO:0000259" key="5">
    <source>
        <dbReference type="PROSITE" id="PS52004"/>
    </source>
</evidence>
<keyword evidence="3 4" id="KW-0808">Transferase</keyword>
<feature type="domain" description="Ketosynthase family 3 (KS3)" evidence="5">
    <location>
        <begin position="12"/>
        <end position="426"/>
    </location>
</feature>
<comment type="similarity">
    <text evidence="2 4">Belongs to the thiolase-like superfamily. Beta-ketoacyl-ACP synthases family.</text>
</comment>
<keyword evidence="7" id="KW-1185">Reference proteome</keyword>
<dbReference type="InterPro" id="IPR014031">
    <property type="entry name" value="Ketoacyl_synth_C"/>
</dbReference>
<gene>
    <name evidence="6" type="ORF">FNA46_08090</name>
</gene>
<dbReference type="GO" id="GO:0006633">
    <property type="term" value="P:fatty acid biosynthetic process"/>
    <property type="evidence" value="ECO:0007669"/>
    <property type="project" value="InterPro"/>
</dbReference>
<dbReference type="RefSeq" id="WP_143124690.1">
    <property type="nucleotide sequence ID" value="NZ_VJMG01000017.1"/>
</dbReference>
<evidence type="ECO:0000256" key="3">
    <source>
        <dbReference type="ARBA" id="ARBA00022679"/>
    </source>
</evidence>
<dbReference type="InterPro" id="IPR014030">
    <property type="entry name" value="Ketoacyl_synth_N"/>
</dbReference>
<dbReference type="PANTHER" id="PTHR11712">
    <property type="entry name" value="POLYKETIDE SYNTHASE-RELATED"/>
    <property type="match status" value="1"/>
</dbReference>
<proteinExistence type="inferred from homology"/>
<dbReference type="SUPFAM" id="SSF53901">
    <property type="entry name" value="Thiolase-like"/>
    <property type="match status" value="2"/>
</dbReference>
<dbReference type="PROSITE" id="PS52004">
    <property type="entry name" value="KS3_2"/>
    <property type="match status" value="1"/>
</dbReference>
<comment type="pathway">
    <text evidence="1">Lipid metabolism; fatty acid biosynthesis.</text>
</comment>
<evidence type="ECO:0000256" key="1">
    <source>
        <dbReference type="ARBA" id="ARBA00005194"/>
    </source>
</evidence>
<dbReference type="PANTHER" id="PTHR11712:SF336">
    <property type="entry name" value="3-OXOACYL-[ACYL-CARRIER-PROTEIN] SYNTHASE, MITOCHONDRIAL"/>
    <property type="match status" value="1"/>
</dbReference>
<dbReference type="InterPro" id="IPR020841">
    <property type="entry name" value="PKS_Beta-ketoAc_synthase_dom"/>
</dbReference>
<dbReference type="CDD" id="cd00834">
    <property type="entry name" value="KAS_I_II"/>
    <property type="match status" value="1"/>
</dbReference>
<dbReference type="Pfam" id="PF00109">
    <property type="entry name" value="ketoacyl-synt"/>
    <property type="match status" value="2"/>
</dbReference>
<reference evidence="6 7" key="1">
    <citation type="submission" date="2019-07" db="EMBL/GenBank/DDBJ databases">
        <title>Ln-dependent methylotrophs.</title>
        <authorList>
            <person name="Tani A."/>
        </authorList>
    </citation>
    <scope>NUCLEOTIDE SEQUENCE [LARGE SCALE GENOMIC DNA]</scope>
    <source>
        <strain evidence="6 7">SM12</strain>
    </source>
</reference>
<evidence type="ECO:0000256" key="2">
    <source>
        <dbReference type="ARBA" id="ARBA00008467"/>
    </source>
</evidence>
<dbReference type="PROSITE" id="PS00606">
    <property type="entry name" value="KS3_1"/>
    <property type="match status" value="1"/>
</dbReference>
<dbReference type="InterPro" id="IPR018201">
    <property type="entry name" value="Ketoacyl_synth_AS"/>
</dbReference>
<sequence length="429" mass="45066">MSNAAFKDHLGRPIIAVTGMGVITSLGQGLQDNWAALTSGRSGIHKTTRFPTEGLSTRISGTVDFIDVPYPNSVERSFAMARETTTEALAQAGLSGDFAGPLFLAAPPVEPEWSARFELADRAPPPSAEADAYDRFLTAMRERPDPVFLEAVQFGSISERLSDHFGTRGLPVTLSTACASGATAIQLGVEAIRQGRTDRALTVATDGSVSAEALIRFSLLSALSTQNDPPEKASKPFSKDRDGFVIAEGAATLVLESLESAVARGARVLGILKGCGEKADHFHRTRSSPDGGPAIATIRAALEDAGMDEGGIGYINAHGTSTPENDKMEYGAMLAVFGDRLKDAIPCSSNKSMIGHTLTAAGAVEAVFSIQTMLTGTLPPTINHVNPDPTIVLDVVPNVKRDQQVRAVLSNSFGFGGQNASLVMTAEPA</sequence>
<dbReference type="Pfam" id="PF02801">
    <property type="entry name" value="Ketoacyl-synt_C"/>
    <property type="match status" value="1"/>
</dbReference>
<dbReference type="NCBIfam" id="NF005076">
    <property type="entry name" value="PRK06501.1"/>
    <property type="match status" value="1"/>
</dbReference>
<dbReference type="EMBL" id="VJMG01000017">
    <property type="protein sequence ID" value="TRL39883.1"/>
    <property type="molecule type" value="Genomic_DNA"/>
</dbReference>
<evidence type="ECO:0000313" key="7">
    <source>
        <dbReference type="Proteomes" id="UP000316801"/>
    </source>
</evidence>
<dbReference type="GO" id="GO:0005829">
    <property type="term" value="C:cytosol"/>
    <property type="evidence" value="ECO:0007669"/>
    <property type="project" value="TreeGrafter"/>
</dbReference>
<dbReference type="GO" id="GO:0004315">
    <property type="term" value="F:3-oxoacyl-[acyl-carrier-protein] synthase activity"/>
    <property type="evidence" value="ECO:0007669"/>
    <property type="project" value="InterPro"/>
</dbReference>